<dbReference type="GO" id="GO:0015074">
    <property type="term" value="P:DNA integration"/>
    <property type="evidence" value="ECO:0007669"/>
    <property type="project" value="InterPro"/>
</dbReference>
<feature type="region of interest" description="Disordered" evidence="4">
    <location>
        <begin position="1"/>
        <end position="35"/>
    </location>
</feature>
<feature type="domain" description="Core-binding (CB)" evidence="6">
    <location>
        <begin position="36"/>
        <end position="119"/>
    </location>
</feature>
<accession>M1Q2K7</accession>
<dbReference type="InterPro" id="IPR002104">
    <property type="entry name" value="Integrase_catalytic"/>
</dbReference>
<dbReference type="AlphaFoldDB" id="M1Q2K7"/>
<sequence length="334" mass="38582">MSKGNQASIFAAENSYFQPPKSESPSNQNSVDGEDLTLTQSIKDYKLRGRVEGRADKTMEQYDYVLGRLMEKFPEDSQVETITTKEMRKYFAYLMDEGLKNTSVAIHFRVLQAFFNWLVRENYISKSPLRDVEEPKTPDKFPKVIDKDQAEKLLDTARNWRRTWAGYRNFTIIVTFLDTGLRLNELVNAKLGNLDLEQRSIKVHGKGAKDRRVYFGRNNDKCLKHWVKMRSNVDKILDDTIFISQKGDKLKKRHVQRAITRIQEKAGLEDVQVSPHVLRHTAATLAVQNGLDTFSLKRQFGWEQMSTALKYVHMSDKALQESYSNSSPMDNLDG</sequence>
<evidence type="ECO:0000256" key="3">
    <source>
        <dbReference type="ARBA" id="ARBA00023172"/>
    </source>
</evidence>
<feature type="domain" description="Tyr recombinase" evidence="5">
    <location>
        <begin position="140"/>
        <end position="324"/>
    </location>
</feature>
<evidence type="ECO:0000259" key="5">
    <source>
        <dbReference type="PROSITE" id="PS51898"/>
    </source>
</evidence>
<dbReference type="PROSITE" id="PS51898">
    <property type="entry name" value="TYR_RECOMBINASE"/>
    <property type="match status" value="1"/>
</dbReference>
<keyword evidence="3" id="KW-0233">DNA recombination</keyword>
<dbReference type="PROSITE" id="PS51900">
    <property type="entry name" value="CB"/>
    <property type="match status" value="1"/>
</dbReference>
<dbReference type="PANTHER" id="PTHR30349">
    <property type="entry name" value="PHAGE INTEGRASE-RELATED"/>
    <property type="match status" value="1"/>
</dbReference>
<dbReference type="Pfam" id="PF02899">
    <property type="entry name" value="Phage_int_SAM_1"/>
    <property type="match status" value="1"/>
</dbReference>
<protein>
    <submittedName>
        <fullName evidence="7">Site-specific tyrosine recombinase XerC</fullName>
    </submittedName>
</protein>
<dbReference type="Pfam" id="PF00589">
    <property type="entry name" value="Phage_integrase"/>
    <property type="match status" value="1"/>
</dbReference>
<dbReference type="Gene3D" id="1.10.150.130">
    <property type="match status" value="1"/>
</dbReference>
<evidence type="ECO:0000256" key="4">
    <source>
        <dbReference type="SAM" id="MobiDB-lite"/>
    </source>
</evidence>
<dbReference type="InterPro" id="IPR010998">
    <property type="entry name" value="Integrase_recombinase_N"/>
</dbReference>
<evidence type="ECO:0000259" key="6">
    <source>
        <dbReference type="PROSITE" id="PS51900"/>
    </source>
</evidence>
<gene>
    <name evidence="7" type="ORF">FLSS-27_0026</name>
</gene>
<name>M1Q2K7_9ZZZZ</name>
<dbReference type="InterPro" id="IPR050090">
    <property type="entry name" value="Tyrosine_recombinase_XerCD"/>
</dbReference>
<organism evidence="7">
    <name type="scientific">uncultured organism</name>
    <dbReference type="NCBI Taxonomy" id="155900"/>
    <lineage>
        <taxon>unclassified sequences</taxon>
        <taxon>environmental samples</taxon>
    </lineage>
</organism>
<dbReference type="EMBL" id="JX684093">
    <property type="protein sequence ID" value="AGF93477.1"/>
    <property type="molecule type" value="Genomic_DNA"/>
</dbReference>
<dbReference type="Gene3D" id="1.10.443.10">
    <property type="entry name" value="Intergrase catalytic core"/>
    <property type="match status" value="1"/>
</dbReference>
<dbReference type="InterPro" id="IPR013762">
    <property type="entry name" value="Integrase-like_cat_sf"/>
</dbReference>
<keyword evidence="2" id="KW-0238">DNA-binding</keyword>
<feature type="compositionally biased region" description="Polar residues" evidence="4">
    <location>
        <begin position="15"/>
        <end position="35"/>
    </location>
</feature>
<dbReference type="InterPro" id="IPR044068">
    <property type="entry name" value="CB"/>
</dbReference>
<reference evidence="7" key="1">
    <citation type="journal article" date="2013" name="Syst. Appl. Microbiol.">
        <title>New insights into the archaeal diversity of a hypersaline microbial mat obtained by a metagenomic approach.</title>
        <authorList>
            <person name="Lopez-Lopez A."/>
            <person name="Richter M."/>
            <person name="Pena A."/>
            <person name="Tamames J."/>
            <person name="Rossello-Mora R."/>
        </authorList>
    </citation>
    <scope>NUCLEOTIDE SEQUENCE</scope>
</reference>
<dbReference type="InterPro" id="IPR004107">
    <property type="entry name" value="Integrase_SAM-like_N"/>
</dbReference>
<proteinExistence type="predicted"/>
<keyword evidence="1" id="KW-0229">DNA integration</keyword>
<evidence type="ECO:0000313" key="7">
    <source>
        <dbReference type="EMBL" id="AGF93477.1"/>
    </source>
</evidence>
<dbReference type="SUPFAM" id="SSF56349">
    <property type="entry name" value="DNA breaking-rejoining enzymes"/>
    <property type="match status" value="1"/>
</dbReference>
<dbReference type="InterPro" id="IPR011010">
    <property type="entry name" value="DNA_brk_join_enz"/>
</dbReference>
<evidence type="ECO:0000256" key="2">
    <source>
        <dbReference type="ARBA" id="ARBA00023125"/>
    </source>
</evidence>
<dbReference type="GO" id="GO:0006310">
    <property type="term" value="P:DNA recombination"/>
    <property type="evidence" value="ECO:0007669"/>
    <property type="project" value="UniProtKB-KW"/>
</dbReference>
<dbReference type="PANTHER" id="PTHR30349:SF41">
    <property type="entry name" value="INTEGRASE_RECOMBINASE PROTEIN MJ0367-RELATED"/>
    <property type="match status" value="1"/>
</dbReference>
<dbReference type="GO" id="GO:0003677">
    <property type="term" value="F:DNA binding"/>
    <property type="evidence" value="ECO:0007669"/>
    <property type="project" value="UniProtKB-KW"/>
</dbReference>
<evidence type="ECO:0000256" key="1">
    <source>
        <dbReference type="ARBA" id="ARBA00022908"/>
    </source>
</evidence>